<dbReference type="Proteomes" id="UP000050545">
    <property type="component" value="Unassembled WGS sequence"/>
</dbReference>
<reference evidence="1 2" key="1">
    <citation type="submission" date="2015-09" db="EMBL/GenBank/DDBJ databases">
        <title>Genome announcement of multiple Pseudomonas syringae strains.</title>
        <authorList>
            <person name="Thakur S."/>
            <person name="Wang P.W."/>
            <person name="Gong Y."/>
            <person name="Weir B.S."/>
            <person name="Guttman D.S."/>
        </authorList>
    </citation>
    <scope>NUCLEOTIDE SEQUENCE [LARGE SCALE GENOMIC DNA]</scope>
    <source>
        <strain evidence="1 2">ICMP9623</strain>
    </source>
</reference>
<evidence type="ECO:0008006" key="3">
    <source>
        <dbReference type="Google" id="ProtNLM"/>
    </source>
</evidence>
<protein>
    <recommendedName>
        <fullName evidence="3">Tail fiber assembly domain-containing protein</fullName>
    </recommendedName>
</protein>
<accession>A0AB34UIN8</accession>
<comment type="caution">
    <text evidence="1">The sequence shown here is derived from an EMBL/GenBank/DDBJ whole genome shotgun (WGS) entry which is preliminary data.</text>
</comment>
<sequence length="242" mass="26257">MVRMMNIKFSAVRMEETLQVFKLGDQLTLNGETFDFSRMVDGDTLPRGSVKSRWFDGEVDKQGGVLSLTLILPNPANYSQEQAFPVPLTDVPDGFIALPGPLPTDDPVEPALPAPEPVSKVGVIDWSQLITKKMKDAEQAARELALAKADLAARNSAAAFQIARIQDRIETLGYGIEAGDATEEEEEEAAALAPVLKAWKAYKFALGKVTAQPTWYQAPVWPVAPAIPEIAAAPMLVEEPLA</sequence>
<evidence type="ECO:0000313" key="1">
    <source>
        <dbReference type="EMBL" id="KPX59255.1"/>
    </source>
</evidence>
<organism evidence="1 2">
    <name type="scientific">Pseudomonas amygdali pv. hibisci</name>
    <dbReference type="NCBI Taxonomy" id="251723"/>
    <lineage>
        <taxon>Bacteria</taxon>
        <taxon>Pseudomonadati</taxon>
        <taxon>Pseudomonadota</taxon>
        <taxon>Gammaproteobacteria</taxon>
        <taxon>Pseudomonadales</taxon>
        <taxon>Pseudomonadaceae</taxon>
        <taxon>Pseudomonas</taxon>
        <taxon>Pseudomonas amygdali</taxon>
    </lineage>
</organism>
<name>A0AB34UIN8_PSEA0</name>
<gene>
    <name evidence="1" type="ORF">ALO67_05027</name>
</gene>
<dbReference type="AlphaFoldDB" id="A0AB34UIN8"/>
<dbReference type="EMBL" id="LJQN01000007">
    <property type="protein sequence ID" value="KPX59255.1"/>
    <property type="molecule type" value="Genomic_DNA"/>
</dbReference>
<proteinExistence type="predicted"/>
<evidence type="ECO:0000313" key="2">
    <source>
        <dbReference type="Proteomes" id="UP000050545"/>
    </source>
</evidence>